<proteinExistence type="predicted"/>
<feature type="region of interest" description="Disordered" evidence="1">
    <location>
        <begin position="1"/>
        <end position="169"/>
    </location>
</feature>
<dbReference type="EMBL" id="CAMGYJ010000007">
    <property type="protein sequence ID" value="CAI0446187.1"/>
    <property type="molecule type" value="Genomic_DNA"/>
</dbReference>
<protein>
    <submittedName>
        <fullName evidence="2">Uncharacterized protein</fullName>
    </submittedName>
</protein>
<accession>A0AAV0MHB9</accession>
<feature type="non-terminal residue" evidence="2">
    <location>
        <position position="169"/>
    </location>
</feature>
<feature type="compositionally biased region" description="Basic residues" evidence="1">
    <location>
        <begin position="1"/>
        <end position="14"/>
    </location>
</feature>
<sequence length="169" mass="18473">LTQARRQHRPHKLIPRPAASIALTQKKKPSPPAASIAFTQQRFTLRRRRQHHPHPDPSPPSTRPLAQTRLHPAALHPPPSPPASPSPRPVAVVNQTLAQTRLHHQDPSPPPRSVAASIFAQAQIRRTVAEEEGEASKSSPAPSPLLLLRPAEGNNERKKGQGKIEGSRT</sequence>
<dbReference type="Proteomes" id="UP001154282">
    <property type="component" value="Unassembled WGS sequence"/>
</dbReference>
<organism evidence="2 3">
    <name type="scientific">Linum tenue</name>
    <dbReference type="NCBI Taxonomy" id="586396"/>
    <lineage>
        <taxon>Eukaryota</taxon>
        <taxon>Viridiplantae</taxon>
        <taxon>Streptophyta</taxon>
        <taxon>Embryophyta</taxon>
        <taxon>Tracheophyta</taxon>
        <taxon>Spermatophyta</taxon>
        <taxon>Magnoliopsida</taxon>
        <taxon>eudicotyledons</taxon>
        <taxon>Gunneridae</taxon>
        <taxon>Pentapetalae</taxon>
        <taxon>rosids</taxon>
        <taxon>fabids</taxon>
        <taxon>Malpighiales</taxon>
        <taxon>Linaceae</taxon>
        <taxon>Linum</taxon>
    </lineage>
</organism>
<feature type="compositionally biased region" description="Low complexity" evidence="1">
    <location>
        <begin position="136"/>
        <end position="151"/>
    </location>
</feature>
<name>A0AAV0MHB9_9ROSI</name>
<feature type="non-terminal residue" evidence="2">
    <location>
        <position position="1"/>
    </location>
</feature>
<reference evidence="2" key="1">
    <citation type="submission" date="2022-08" db="EMBL/GenBank/DDBJ databases">
        <authorList>
            <person name="Gutierrez-Valencia J."/>
        </authorList>
    </citation>
    <scope>NUCLEOTIDE SEQUENCE</scope>
</reference>
<comment type="caution">
    <text evidence="2">The sequence shown here is derived from an EMBL/GenBank/DDBJ whole genome shotgun (WGS) entry which is preliminary data.</text>
</comment>
<evidence type="ECO:0000256" key="1">
    <source>
        <dbReference type="SAM" id="MobiDB-lite"/>
    </source>
</evidence>
<keyword evidence="3" id="KW-1185">Reference proteome</keyword>
<gene>
    <name evidence="2" type="ORF">LITE_LOCUS28917</name>
</gene>
<evidence type="ECO:0000313" key="3">
    <source>
        <dbReference type="Proteomes" id="UP001154282"/>
    </source>
</evidence>
<feature type="compositionally biased region" description="Pro residues" evidence="1">
    <location>
        <begin position="75"/>
        <end position="88"/>
    </location>
</feature>
<dbReference type="AlphaFoldDB" id="A0AAV0MHB9"/>
<evidence type="ECO:0000313" key="2">
    <source>
        <dbReference type="EMBL" id="CAI0446187.1"/>
    </source>
</evidence>